<dbReference type="Gene3D" id="2.60.40.10">
    <property type="entry name" value="Immunoglobulins"/>
    <property type="match status" value="2"/>
</dbReference>
<dbReference type="GO" id="GO:0016020">
    <property type="term" value="C:membrane"/>
    <property type="evidence" value="ECO:0007669"/>
    <property type="project" value="InterPro"/>
</dbReference>
<dbReference type="EMBL" id="JAAFZH010000008">
    <property type="protein sequence ID" value="NDU96797.1"/>
    <property type="molecule type" value="Genomic_DNA"/>
</dbReference>
<organism evidence="1 2">
    <name type="scientific">Spirosoma terrae</name>
    <dbReference type="NCBI Taxonomy" id="1968276"/>
    <lineage>
        <taxon>Bacteria</taxon>
        <taxon>Pseudomonadati</taxon>
        <taxon>Bacteroidota</taxon>
        <taxon>Cytophagia</taxon>
        <taxon>Cytophagales</taxon>
        <taxon>Cytophagaceae</taxon>
        <taxon>Spirosoma</taxon>
    </lineage>
</organism>
<gene>
    <name evidence="1" type="ORF">GK108_18080</name>
</gene>
<dbReference type="InterPro" id="IPR013783">
    <property type="entry name" value="Ig-like_fold"/>
</dbReference>
<evidence type="ECO:0000313" key="1">
    <source>
        <dbReference type="EMBL" id="NDU96797.1"/>
    </source>
</evidence>
<sequence>MKNNYRTDVGTYRLILVWMLCLALTATVWGQTPLRFVAPTYNCSTGAITFNTLGGDGSPITYSAPGITRSSVFSNSGTVEEGLRRDPKPIPITATQSGYTASYTFDIISYCSVSGLKPPVLVSPIANLTITVGEKLDRYAVSQQFTDPNVYHGTGYTPVSFGAVGTPPGLEFRDATMGPSTNAYFTGVPAAPGVYSVTVTCYFYRGITGELATSNTFTITVLGKPVNPTDNLVLTQPTYNCATGEILFRTSGGDGSPIEFMAPGITGWTTKAAHVLDQCARTCNDIPPFVISARQSGRVVSYVWSRQNYCNSANSTVSVRTIPDQMVAVGQSVYFTIGLYFSSAVTTSWAVNAQGLPPGVSTFFRQEGGGSPNPTWVLVGTANTPGVYTVTASASANGGGATTTFKFTVTGDNPSTGNALALASPTYNCSTGAIRFNTTGGDGSPIEFMAPGITGWTTNPDQFVDKDSRTANDVKPFTLTARQSGKTVTLMWDLKAACGRARAGVEEIKSGLTLTVLGNPVQDQLRVLVEGVDGESVQLWLSDLQGRTLESRRIEQVSRRDEQVFRVDGKASGILLLQAVSGNQKTSVKILK</sequence>
<evidence type="ECO:0008006" key="3">
    <source>
        <dbReference type="Google" id="ProtNLM"/>
    </source>
</evidence>
<dbReference type="SUPFAM" id="SSF49313">
    <property type="entry name" value="Cadherin-like"/>
    <property type="match status" value="1"/>
</dbReference>
<name>A0A6L9LBA6_9BACT</name>
<evidence type="ECO:0000313" key="2">
    <source>
        <dbReference type="Proteomes" id="UP000474175"/>
    </source>
</evidence>
<comment type="caution">
    <text evidence="1">The sequence shown here is derived from an EMBL/GenBank/DDBJ whole genome shotgun (WGS) entry which is preliminary data.</text>
</comment>
<reference evidence="1 2" key="1">
    <citation type="submission" date="2020-02" db="EMBL/GenBank/DDBJ databases">
        <title>Draft genome sequence of two Spirosoma agri KCTC 52727 and Spirosoma terrae KCTC 52035.</title>
        <authorList>
            <person name="Rojas J."/>
            <person name="Ambika Manirajan B."/>
            <person name="Suarez C."/>
            <person name="Ratering S."/>
            <person name="Schnell S."/>
        </authorList>
    </citation>
    <scope>NUCLEOTIDE SEQUENCE [LARGE SCALE GENOMIC DNA]</scope>
    <source>
        <strain evidence="1 2">KCTC 52035</strain>
    </source>
</reference>
<accession>A0A6L9LBA6</accession>
<dbReference type="RefSeq" id="WP_163951616.1">
    <property type="nucleotide sequence ID" value="NZ_JAAFZH010000008.1"/>
</dbReference>
<dbReference type="InterPro" id="IPR015919">
    <property type="entry name" value="Cadherin-like_sf"/>
</dbReference>
<dbReference type="AlphaFoldDB" id="A0A6L9LBA6"/>
<dbReference type="GO" id="GO:0005509">
    <property type="term" value="F:calcium ion binding"/>
    <property type="evidence" value="ECO:0007669"/>
    <property type="project" value="InterPro"/>
</dbReference>
<dbReference type="Proteomes" id="UP000474175">
    <property type="component" value="Unassembled WGS sequence"/>
</dbReference>
<protein>
    <recommendedName>
        <fullName evidence="3">T9SS type A sorting domain-containing protein</fullName>
    </recommendedName>
</protein>
<keyword evidence="2" id="KW-1185">Reference proteome</keyword>
<proteinExistence type="predicted"/>